<proteinExistence type="predicted"/>
<dbReference type="GeneID" id="59331582"/>
<evidence type="ECO:0000313" key="2">
    <source>
        <dbReference type="Proteomes" id="UP000593566"/>
    </source>
</evidence>
<evidence type="ECO:0000313" key="1">
    <source>
        <dbReference type="EMBL" id="KAF6220737.1"/>
    </source>
</evidence>
<dbReference type="EMBL" id="JACCJB010000016">
    <property type="protein sequence ID" value="KAF6220737.1"/>
    <property type="molecule type" value="Genomic_DNA"/>
</dbReference>
<protein>
    <submittedName>
        <fullName evidence="1">Uncharacterized protein</fullName>
    </submittedName>
</protein>
<keyword evidence="2" id="KW-1185">Reference proteome</keyword>
<gene>
    <name evidence="1" type="ORF">HO133_003170</name>
</gene>
<organism evidence="1 2">
    <name type="scientific">Letharia lupina</name>
    <dbReference type="NCBI Taxonomy" id="560253"/>
    <lineage>
        <taxon>Eukaryota</taxon>
        <taxon>Fungi</taxon>
        <taxon>Dikarya</taxon>
        <taxon>Ascomycota</taxon>
        <taxon>Pezizomycotina</taxon>
        <taxon>Lecanoromycetes</taxon>
        <taxon>OSLEUM clade</taxon>
        <taxon>Lecanoromycetidae</taxon>
        <taxon>Lecanorales</taxon>
        <taxon>Lecanorineae</taxon>
        <taxon>Parmeliaceae</taxon>
        <taxon>Letharia</taxon>
    </lineage>
</organism>
<sequence>MPKHQRPKAHCISEVVNLCSETRQDSSQNLPSSHRTFALQDVLLDDRIEPWGLRPVSRTSNTEVRRGSFNAGQVFVPGDLRSFRVLEKLKADTLPFIESSPEENTFKAVDEEFETARQMNVCKGNHHCAFAAKERKNLVDKYIHDAINTVGQVHRPEVSLPASLEQMTPLLTTTTFHH</sequence>
<reference evidence="1 2" key="1">
    <citation type="journal article" date="2020" name="Genomics">
        <title>Complete, high-quality genomes from long-read metagenomic sequencing of two wolf lichen thalli reveals enigmatic genome architecture.</title>
        <authorList>
            <person name="McKenzie S.K."/>
            <person name="Walston R.F."/>
            <person name="Allen J.L."/>
        </authorList>
    </citation>
    <scope>NUCLEOTIDE SEQUENCE [LARGE SCALE GENOMIC DNA]</scope>
    <source>
        <strain evidence="1">WasteWater1</strain>
    </source>
</reference>
<dbReference type="Proteomes" id="UP000593566">
    <property type="component" value="Unassembled WGS sequence"/>
</dbReference>
<dbReference type="AlphaFoldDB" id="A0A8H6CC56"/>
<comment type="caution">
    <text evidence="1">The sequence shown here is derived from an EMBL/GenBank/DDBJ whole genome shotgun (WGS) entry which is preliminary data.</text>
</comment>
<dbReference type="RefSeq" id="XP_037150172.1">
    <property type="nucleotide sequence ID" value="XM_037294094.1"/>
</dbReference>
<accession>A0A8H6CC56</accession>
<name>A0A8H6CC56_9LECA</name>